<keyword evidence="1" id="KW-1133">Transmembrane helix</keyword>
<feature type="transmembrane region" description="Helical" evidence="1">
    <location>
        <begin position="201"/>
        <end position="222"/>
    </location>
</feature>
<name>A0A1J7BGK2_9ACTN</name>
<reference evidence="2 3" key="1">
    <citation type="submission" date="2016-10" db="EMBL/GenBank/DDBJ databases">
        <title>Genome sequence of Streptomyces gilvigriseus MUSC 26.</title>
        <authorList>
            <person name="Lee L.-H."/>
            <person name="Ser H.-L."/>
        </authorList>
    </citation>
    <scope>NUCLEOTIDE SEQUENCE [LARGE SCALE GENOMIC DNA]</scope>
    <source>
        <strain evidence="2 3">MUSC 26</strain>
    </source>
</reference>
<dbReference type="STRING" id="1428644.BIV57_09690"/>
<keyword evidence="1" id="KW-0812">Transmembrane</keyword>
<feature type="transmembrane region" description="Helical" evidence="1">
    <location>
        <begin position="144"/>
        <end position="165"/>
    </location>
</feature>
<sequence length="266" mass="29046">MRSSKAWRVLTAAAVKAELEHRANFLVSIIGGLFYQGMGLAFIWVVLSRFSSLGGWTLPEVAFLHGLRTSAHGLYVVSFGRVSTSDQLLREGEFDRFLTRPVGVLIQIVTYRASIMPIGDLLFGLSIVFIAANSLSIEWTLSKIALAAAAIVGGALVELGLQLVVSGLAMRTLSTRSLVLVIESLFSSFGKYPMKVFDVPVRFFLTFILPLAFIAYFPASVILGRSSELDVPGWIAACSPIVGMIIAFSAYVFWRLQLRHYSSVGS</sequence>
<feature type="transmembrane region" description="Helical" evidence="1">
    <location>
        <begin position="234"/>
        <end position="254"/>
    </location>
</feature>
<evidence type="ECO:0000256" key="1">
    <source>
        <dbReference type="SAM" id="Phobius"/>
    </source>
</evidence>
<keyword evidence="3" id="KW-1185">Reference proteome</keyword>
<keyword evidence="1" id="KW-0472">Membrane</keyword>
<dbReference type="InterPro" id="IPR010390">
    <property type="entry name" value="ABC-2_transporter-like"/>
</dbReference>
<feature type="transmembrane region" description="Helical" evidence="1">
    <location>
        <begin position="25"/>
        <end position="47"/>
    </location>
</feature>
<gene>
    <name evidence="2" type="ORF">BIV57_09690</name>
</gene>
<proteinExistence type="predicted"/>
<dbReference type="PANTHER" id="PTHR36833">
    <property type="entry name" value="SLR0610 PROTEIN-RELATED"/>
    <property type="match status" value="1"/>
</dbReference>
<organism evidence="2 3">
    <name type="scientific">Mangrovactinospora gilvigrisea</name>
    <dbReference type="NCBI Taxonomy" id="1428644"/>
    <lineage>
        <taxon>Bacteria</taxon>
        <taxon>Bacillati</taxon>
        <taxon>Actinomycetota</taxon>
        <taxon>Actinomycetes</taxon>
        <taxon>Kitasatosporales</taxon>
        <taxon>Streptomycetaceae</taxon>
        <taxon>Mangrovactinospora</taxon>
    </lineage>
</organism>
<comment type="caution">
    <text evidence="2">The sequence shown here is derived from an EMBL/GenBank/DDBJ whole genome shotgun (WGS) entry which is preliminary data.</text>
</comment>
<dbReference type="AlphaFoldDB" id="A0A1J7BGK2"/>
<dbReference type="PANTHER" id="PTHR36833:SF1">
    <property type="entry name" value="INTEGRAL MEMBRANE TRANSPORT PROTEIN"/>
    <property type="match status" value="1"/>
</dbReference>
<accession>A0A1J7BGK2</accession>
<evidence type="ECO:0000313" key="3">
    <source>
        <dbReference type="Proteomes" id="UP000243342"/>
    </source>
</evidence>
<evidence type="ECO:0000313" key="2">
    <source>
        <dbReference type="EMBL" id="OIV37693.1"/>
    </source>
</evidence>
<protein>
    <submittedName>
        <fullName evidence="2">ABC transporter permease</fullName>
    </submittedName>
</protein>
<dbReference type="Pfam" id="PF06182">
    <property type="entry name" value="ABC2_membrane_6"/>
    <property type="match status" value="1"/>
</dbReference>
<dbReference type="Proteomes" id="UP000243342">
    <property type="component" value="Unassembled WGS sequence"/>
</dbReference>
<feature type="transmembrane region" description="Helical" evidence="1">
    <location>
        <begin position="111"/>
        <end position="132"/>
    </location>
</feature>
<dbReference type="EMBL" id="MLCF01000044">
    <property type="protein sequence ID" value="OIV37693.1"/>
    <property type="molecule type" value="Genomic_DNA"/>
</dbReference>